<dbReference type="AlphaFoldDB" id="A0A6L2PF97"/>
<dbReference type="Proteomes" id="UP000502823">
    <property type="component" value="Unassembled WGS sequence"/>
</dbReference>
<evidence type="ECO:0000313" key="3">
    <source>
        <dbReference type="EMBL" id="GFG31211.1"/>
    </source>
</evidence>
<evidence type="ECO:0008006" key="5">
    <source>
        <dbReference type="Google" id="ProtNLM"/>
    </source>
</evidence>
<sequence>MPVLLDVMYCALVSHTKVSCNAPLLQYFMMFVMSFVGGGFAATHRNADTSDMDRKGTGERDSSKDKSPKPGITAKGSEDAMDVRGGAVGVGGSRQRCDSEGAACSEDGSEHGKRQKTSQGFVIPGIAESPPKFVSLEEIMTAASGMNNMALAHEIAVDKDFKLQKLEPPDNSIHKQVKETIHRAFWNVLDAELKEVPPNYTQAMVLLADVKENLTSLLLPQHTKLKEQISEVLDADLIKQQAEKGILDFQHYAQYVISVMGELCAPVRDEKIRELTQTQGVVPMFRGIMETLDLMKLDMANFTINLIRPDIIAVSVEYEKKKFAEFLNIQADGLQHTRTWLLHHVMNARDDDVMFKEEGKNAVQNLMASILGEAYLDLLEWDDVNPYPETLVMDQARFTDLGHRFCHLVITGSVLLVAASSALPLQGVAAFKNKLKEHINILLEDSYTNKDLEKIMPNVAEQVIKEVAEGLETHGFKPLDPASEKLLKGQIVDIVKEDHKIRQLVRTRVREFILQSITSPTAAPLRVPPGLSSLQSELTAITGQFLRLVSHNRAVFGEYYTDIIAQGISASASPTE</sequence>
<dbReference type="PANTHER" id="PTHR12832">
    <property type="entry name" value="TESTIS-SPECIFIC PROTEIN PBS13 T-COMPLEX 11"/>
    <property type="match status" value="1"/>
</dbReference>
<name>A0A6L2PF97_COPFO</name>
<accession>A0A6L2PF97</accession>
<protein>
    <recommendedName>
        <fullName evidence="5">T-complex protein 11-like protein 1</fullName>
    </recommendedName>
</protein>
<dbReference type="EMBL" id="BLKM01000287">
    <property type="protein sequence ID" value="GFG31211.1"/>
    <property type="molecule type" value="Genomic_DNA"/>
</dbReference>
<gene>
    <name evidence="3" type="ORF">Cfor_06929</name>
</gene>
<evidence type="ECO:0000256" key="1">
    <source>
        <dbReference type="ARBA" id="ARBA00010954"/>
    </source>
</evidence>
<evidence type="ECO:0000313" key="4">
    <source>
        <dbReference type="Proteomes" id="UP000502823"/>
    </source>
</evidence>
<keyword evidence="4" id="KW-1185">Reference proteome</keyword>
<evidence type="ECO:0000256" key="2">
    <source>
        <dbReference type="SAM" id="MobiDB-lite"/>
    </source>
</evidence>
<reference evidence="4" key="1">
    <citation type="submission" date="2020-01" db="EMBL/GenBank/DDBJ databases">
        <title>Draft genome sequence of the Termite Coptotermes fromosanus.</title>
        <authorList>
            <person name="Itakura S."/>
            <person name="Yosikawa Y."/>
            <person name="Umezawa K."/>
        </authorList>
    </citation>
    <scope>NUCLEOTIDE SEQUENCE [LARGE SCALE GENOMIC DNA]</scope>
</reference>
<dbReference type="InParanoid" id="A0A6L2PF97"/>
<dbReference type="PANTHER" id="PTHR12832:SF11">
    <property type="entry name" value="LD23868P"/>
    <property type="match status" value="1"/>
</dbReference>
<feature type="region of interest" description="Disordered" evidence="2">
    <location>
        <begin position="44"/>
        <end position="118"/>
    </location>
</feature>
<dbReference type="OrthoDB" id="276323at2759"/>
<dbReference type="Pfam" id="PF05794">
    <property type="entry name" value="Tcp11"/>
    <property type="match status" value="1"/>
</dbReference>
<feature type="compositionally biased region" description="Basic and acidic residues" evidence="2">
    <location>
        <begin position="45"/>
        <end position="68"/>
    </location>
</feature>
<comment type="similarity">
    <text evidence="1">Belongs to the TCP11 family.</text>
</comment>
<organism evidence="3 4">
    <name type="scientific">Coptotermes formosanus</name>
    <name type="common">Formosan subterranean termite</name>
    <dbReference type="NCBI Taxonomy" id="36987"/>
    <lineage>
        <taxon>Eukaryota</taxon>
        <taxon>Metazoa</taxon>
        <taxon>Ecdysozoa</taxon>
        <taxon>Arthropoda</taxon>
        <taxon>Hexapoda</taxon>
        <taxon>Insecta</taxon>
        <taxon>Pterygota</taxon>
        <taxon>Neoptera</taxon>
        <taxon>Polyneoptera</taxon>
        <taxon>Dictyoptera</taxon>
        <taxon>Blattodea</taxon>
        <taxon>Blattoidea</taxon>
        <taxon>Termitoidae</taxon>
        <taxon>Rhinotermitidae</taxon>
        <taxon>Coptotermes</taxon>
    </lineage>
</organism>
<dbReference type="InterPro" id="IPR008862">
    <property type="entry name" value="Tcp11"/>
</dbReference>
<proteinExistence type="inferred from homology"/>
<comment type="caution">
    <text evidence="3">The sequence shown here is derived from an EMBL/GenBank/DDBJ whole genome shotgun (WGS) entry which is preliminary data.</text>
</comment>
<dbReference type="GO" id="GO:0007165">
    <property type="term" value="P:signal transduction"/>
    <property type="evidence" value="ECO:0007669"/>
    <property type="project" value="TreeGrafter"/>
</dbReference>
<dbReference type="FunCoup" id="A0A6L2PF97">
    <property type="interactions" value="668"/>
</dbReference>